<evidence type="ECO:0000256" key="3">
    <source>
        <dbReference type="ARBA" id="ARBA00010343"/>
    </source>
</evidence>
<dbReference type="KEGG" id="sre:PTSG_08448"/>
<evidence type="ECO:0000256" key="1">
    <source>
        <dbReference type="ARBA" id="ARBA00004123"/>
    </source>
</evidence>
<evidence type="ECO:0000256" key="2">
    <source>
        <dbReference type="ARBA" id="ARBA00004286"/>
    </source>
</evidence>
<dbReference type="GO" id="GO:0003677">
    <property type="term" value="F:DNA binding"/>
    <property type="evidence" value="ECO:0007669"/>
    <property type="project" value="UniProtKB-KW"/>
</dbReference>
<dbReference type="InParanoid" id="F2UJQ5"/>
<dbReference type="SMART" id="SM00428">
    <property type="entry name" value="H3"/>
    <property type="match status" value="1"/>
</dbReference>
<feature type="region of interest" description="Disordered" evidence="8">
    <location>
        <begin position="1"/>
        <end position="22"/>
    </location>
</feature>
<protein>
    <submittedName>
        <fullName evidence="10">Histone</fullName>
    </submittedName>
</protein>
<comment type="subcellular location">
    <subcellularLocation>
        <location evidence="2">Chromosome</location>
    </subcellularLocation>
    <subcellularLocation>
        <location evidence="1">Nucleus</location>
    </subcellularLocation>
</comment>
<name>F2UJQ5_SALR5</name>
<feature type="domain" description="Core Histone H2A/H2B/H3" evidence="9">
    <location>
        <begin position="81"/>
        <end position="168"/>
    </location>
</feature>
<evidence type="ECO:0000256" key="8">
    <source>
        <dbReference type="SAM" id="MobiDB-lite"/>
    </source>
</evidence>
<evidence type="ECO:0000256" key="6">
    <source>
        <dbReference type="ARBA" id="ARBA00023242"/>
    </source>
</evidence>
<keyword evidence="4" id="KW-0158">Chromosome</keyword>
<dbReference type="GeneID" id="16071256"/>
<sequence length="179" mass="20512">MARTKSDASPVRQAQEQPSTKACRQRALGVIVTLVARIGDARFQPRSLSNELSRIKQGNACGNMRERKRNRSPRKRRHFRPGQRALREIREYQRSTDLLLLKRPFQRLCREIAQDMKSDCRFRVDALLALQEATESYVVGLFQDAMLAAVHAGRVTLMPKDIKLARHIRGELIGVFADM</sequence>
<dbReference type="PANTHER" id="PTHR11426">
    <property type="entry name" value="HISTONE H3"/>
    <property type="match status" value="1"/>
</dbReference>
<dbReference type="GO" id="GO:0046982">
    <property type="term" value="F:protein heterodimerization activity"/>
    <property type="evidence" value="ECO:0007669"/>
    <property type="project" value="InterPro"/>
</dbReference>
<feature type="compositionally biased region" description="Polar residues" evidence="8">
    <location>
        <begin position="12"/>
        <end position="22"/>
    </location>
</feature>
<dbReference type="RefSeq" id="XP_004990698.1">
    <property type="nucleotide sequence ID" value="XM_004990641.1"/>
</dbReference>
<dbReference type="Gene3D" id="1.10.20.10">
    <property type="entry name" value="Histone, subunit A"/>
    <property type="match status" value="1"/>
</dbReference>
<feature type="region of interest" description="Disordered" evidence="8">
    <location>
        <begin position="60"/>
        <end position="79"/>
    </location>
</feature>
<dbReference type="eggNOG" id="KOG1745">
    <property type="taxonomic scope" value="Eukaryota"/>
</dbReference>
<dbReference type="Proteomes" id="UP000007799">
    <property type="component" value="Unassembled WGS sequence"/>
</dbReference>
<dbReference type="Pfam" id="PF00125">
    <property type="entry name" value="Histone"/>
    <property type="match status" value="1"/>
</dbReference>
<evidence type="ECO:0000313" key="10">
    <source>
        <dbReference type="EMBL" id="EGD77354.1"/>
    </source>
</evidence>
<evidence type="ECO:0000259" key="9">
    <source>
        <dbReference type="Pfam" id="PF00125"/>
    </source>
</evidence>
<dbReference type="GO" id="GO:0000786">
    <property type="term" value="C:nucleosome"/>
    <property type="evidence" value="ECO:0007669"/>
    <property type="project" value="UniProtKB-KW"/>
</dbReference>
<dbReference type="InterPro" id="IPR000164">
    <property type="entry name" value="Histone_H3/CENP-A"/>
</dbReference>
<dbReference type="STRING" id="946362.F2UJQ5"/>
<keyword evidence="11" id="KW-1185">Reference proteome</keyword>
<feature type="compositionally biased region" description="Basic residues" evidence="8">
    <location>
        <begin position="66"/>
        <end position="79"/>
    </location>
</feature>
<keyword evidence="7" id="KW-0544">Nucleosome core</keyword>
<comment type="similarity">
    <text evidence="3">Belongs to the histone H3 family.</text>
</comment>
<dbReference type="GO" id="GO:0005634">
    <property type="term" value="C:nucleus"/>
    <property type="evidence" value="ECO:0007669"/>
    <property type="project" value="UniProtKB-SubCell"/>
</dbReference>
<gene>
    <name evidence="10" type="ORF">PTSG_08448</name>
</gene>
<dbReference type="SUPFAM" id="SSF47113">
    <property type="entry name" value="Histone-fold"/>
    <property type="match status" value="1"/>
</dbReference>
<dbReference type="InterPro" id="IPR007125">
    <property type="entry name" value="H2A/H2B/H3"/>
</dbReference>
<dbReference type="GO" id="GO:0030527">
    <property type="term" value="F:structural constituent of chromatin"/>
    <property type="evidence" value="ECO:0007669"/>
    <property type="project" value="InterPro"/>
</dbReference>
<dbReference type="FunFam" id="1.10.20.10:FF:000085">
    <property type="entry name" value="Histone H3.2"/>
    <property type="match status" value="1"/>
</dbReference>
<accession>F2UJQ5</accession>
<organism evidence="11">
    <name type="scientific">Salpingoeca rosetta (strain ATCC 50818 / BSB-021)</name>
    <dbReference type="NCBI Taxonomy" id="946362"/>
    <lineage>
        <taxon>Eukaryota</taxon>
        <taxon>Choanoflagellata</taxon>
        <taxon>Craspedida</taxon>
        <taxon>Salpingoecidae</taxon>
        <taxon>Salpingoeca</taxon>
    </lineage>
</organism>
<dbReference type="EMBL" id="GL832977">
    <property type="protein sequence ID" value="EGD77354.1"/>
    <property type="molecule type" value="Genomic_DNA"/>
</dbReference>
<reference evidence="10" key="1">
    <citation type="submission" date="2009-08" db="EMBL/GenBank/DDBJ databases">
        <title>Annotation of Salpingoeca rosetta.</title>
        <authorList>
            <consortium name="The Broad Institute Genome Sequencing Platform"/>
            <person name="Russ C."/>
            <person name="Cuomo C."/>
            <person name="Burger G."/>
            <person name="Gray M.W."/>
            <person name="Holland P.W.H."/>
            <person name="King N."/>
            <person name="Lang F.B.F."/>
            <person name="Roger A.J."/>
            <person name="Ruiz-Trillo I."/>
            <person name="Young S.K."/>
            <person name="Zeng Q."/>
            <person name="Gargeya S."/>
            <person name="Alvarado L."/>
            <person name="Berlin A."/>
            <person name="Chapman S.B."/>
            <person name="Chen Z."/>
            <person name="Freedman E."/>
            <person name="Gellesch M."/>
            <person name="Goldberg J."/>
            <person name="Griggs A."/>
            <person name="Gujja S."/>
            <person name="Heilman E."/>
            <person name="Heiman D."/>
            <person name="Howarth C."/>
            <person name="Mehta T."/>
            <person name="Neiman D."/>
            <person name="Pearson M."/>
            <person name="Roberts A."/>
            <person name="Saif S."/>
            <person name="Shea T."/>
            <person name="Shenoy N."/>
            <person name="Sisk P."/>
            <person name="Stolte C."/>
            <person name="Sykes S."/>
            <person name="White J."/>
            <person name="Yandava C."/>
            <person name="Haas B."/>
            <person name="Nusbaum C."/>
            <person name="Birren B."/>
        </authorList>
    </citation>
    <scope>NUCLEOTIDE SEQUENCE [LARGE SCALE GENOMIC DNA]</scope>
    <source>
        <strain evidence="10">ATCC 50818</strain>
    </source>
</reference>
<dbReference type="AlphaFoldDB" id="F2UJQ5"/>
<dbReference type="CDD" id="cd22911">
    <property type="entry name" value="HFD_H3"/>
    <property type="match status" value="1"/>
</dbReference>
<dbReference type="InterPro" id="IPR009072">
    <property type="entry name" value="Histone-fold"/>
</dbReference>
<proteinExistence type="inferred from homology"/>
<keyword evidence="5" id="KW-0238">DNA-binding</keyword>
<evidence type="ECO:0000256" key="7">
    <source>
        <dbReference type="ARBA" id="ARBA00023269"/>
    </source>
</evidence>
<evidence type="ECO:0000256" key="4">
    <source>
        <dbReference type="ARBA" id="ARBA00022454"/>
    </source>
</evidence>
<evidence type="ECO:0000313" key="11">
    <source>
        <dbReference type="Proteomes" id="UP000007799"/>
    </source>
</evidence>
<dbReference type="OrthoDB" id="4025405at2759"/>
<keyword evidence="6" id="KW-0539">Nucleus</keyword>
<evidence type="ECO:0000256" key="5">
    <source>
        <dbReference type="ARBA" id="ARBA00023125"/>
    </source>
</evidence>